<dbReference type="InterPro" id="IPR010380">
    <property type="entry name" value="DUF975"/>
</dbReference>
<proteinExistence type="predicted"/>
<dbReference type="AlphaFoldDB" id="A0A4R6T4G1"/>
<feature type="transmembrane region" description="Helical" evidence="1">
    <location>
        <begin position="59"/>
        <end position="77"/>
    </location>
</feature>
<keyword evidence="1" id="KW-1133">Transmembrane helix</keyword>
<keyword evidence="1" id="KW-0472">Membrane</keyword>
<feature type="transmembrane region" description="Helical" evidence="1">
    <location>
        <begin position="124"/>
        <end position="141"/>
    </location>
</feature>
<keyword evidence="3" id="KW-1185">Reference proteome</keyword>
<accession>A0A4R6T4G1</accession>
<evidence type="ECO:0000313" key="2">
    <source>
        <dbReference type="EMBL" id="TDQ16597.1"/>
    </source>
</evidence>
<dbReference type="Proteomes" id="UP000294535">
    <property type="component" value="Unassembled WGS sequence"/>
</dbReference>
<dbReference type="PANTHER" id="PTHR40076">
    <property type="entry name" value="MEMBRANE PROTEIN-RELATED"/>
    <property type="match status" value="1"/>
</dbReference>
<comment type="caution">
    <text evidence="2">The sequence shown here is derived from an EMBL/GenBank/DDBJ whole genome shotgun (WGS) entry which is preliminary data.</text>
</comment>
<dbReference type="OrthoDB" id="825622at2"/>
<sequence>MTQEQIQKLFRYFPEFSIQEALKNGWELFKAQPLNTSIFSLLILSLQGLSTFYLEDFSLLISILISPPLTSGLFLIANRISRGVSVEFSDYFEGFSYWGVVIVTSLVSGILTFFGILALIIPGIYLAVAFAFGIPFVLFSGMDFWNSLELSRRLITRNWWKFFGFFIVLLLFNILGLLFFLIGIVVTIPVSYFAIYSVFEELTSEALAEPEPTHESES</sequence>
<feature type="transmembrane region" description="Helical" evidence="1">
    <location>
        <begin position="33"/>
        <end position="53"/>
    </location>
</feature>
<reference evidence="2 3" key="1">
    <citation type="submission" date="2019-03" db="EMBL/GenBank/DDBJ databases">
        <title>Genomic Encyclopedia of Type Strains, Phase III (KMG-III): the genomes of soil and plant-associated and newly described type strains.</title>
        <authorList>
            <person name="Whitman W."/>
        </authorList>
    </citation>
    <scope>NUCLEOTIDE SEQUENCE [LARGE SCALE GENOMIC DNA]</scope>
    <source>
        <strain evidence="2 3">CECT 8446</strain>
    </source>
</reference>
<organism evidence="2 3">
    <name type="scientific">Algoriphagus boseongensis</name>
    <dbReference type="NCBI Taxonomy" id="1442587"/>
    <lineage>
        <taxon>Bacteria</taxon>
        <taxon>Pseudomonadati</taxon>
        <taxon>Bacteroidota</taxon>
        <taxon>Cytophagia</taxon>
        <taxon>Cytophagales</taxon>
        <taxon>Cyclobacteriaceae</taxon>
        <taxon>Algoriphagus</taxon>
    </lineage>
</organism>
<dbReference type="RefSeq" id="WP_133556658.1">
    <property type="nucleotide sequence ID" value="NZ_SNYF01000007.1"/>
</dbReference>
<gene>
    <name evidence="2" type="ORF">DFQ04_2718</name>
</gene>
<keyword evidence="1" id="KW-0812">Transmembrane</keyword>
<dbReference type="EMBL" id="SNYF01000007">
    <property type="protein sequence ID" value="TDQ16597.1"/>
    <property type="molecule type" value="Genomic_DNA"/>
</dbReference>
<dbReference type="PANTHER" id="PTHR40076:SF1">
    <property type="entry name" value="MEMBRANE PROTEIN"/>
    <property type="match status" value="1"/>
</dbReference>
<name>A0A4R6T4G1_9BACT</name>
<feature type="transmembrane region" description="Helical" evidence="1">
    <location>
        <begin position="162"/>
        <end position="195"/>
    </location>
</feature>
<feature type="transmembrane region" description="Helical" evidence="1">
    <location>
        <begin position="97"/>
        <end position="118"/>
    </location>
</feature>
<evidence type="ECO:0000256" key="1">
    <source>
        <dbReference type="SAM" id="Phobius"/>
    </source>
</evidence>
<protein>
    <submittedName>
        <fullName evidence="2">Uncharacterized protein</fullName>
    </submittedName>
</protein>
<evidence type="ECO:0000313" key="3">
    <source>
        <dbReference type="Proteomes" id="UP000294535"/>
    </source>
</evidence>